<feature type="region of interest" description="Disordered" evidence="13">
    <location>
        <begin position="467"/>
        <end position="488"/>
    </location>
</feature>
<dbReference type="FunFam" id="3.40.190.10:FF:000150">
    <property type="entry name" value="Glutamate receptor 2.7"/>
    <property type="match status" value="1"/>
</dbReference>
<evidence type="ECO:0000256" key="7">
    <source>
        <dbReference type="ARBA" id="ARBA00023065"/>
    </source>
</evidence>
<keyword evidence="4 14" id="KW-0812">Transmembrane</keyword>
<dbReference type="SUPFAM" id="SSF53850">
    <property type="entry name" value="Periplasmic binding protein-like II"/>
    <property type="match status" value="1"/>
</dbReference>
<sequence length="633" mass="69249">MAEDLIKNAQVQAIIVTTEAHTAVVARLRRRHRVPILAFPISGGAPPPSHHPPHHATATAPPFGADHTSAKAALTGILTAIFSSARRAGGSPPHGRRYNAGAPTGRRLDRRRLAGRRSSSSSSSGEVLRIAVPRKTGFQAFVDNNPDTKRQNITGYCIDVFNAAMARVRPRRKYVFHAFDGSYDMMILYAMYLQGAAVGDVTITADRENLVEFTMPYTSSGVSLLVPEENDSKPIQWIFVKPLTRDLWLATIGFFFYTGFVVWMIEQPRNPEYQGSSVRQLSTASYFGFSTLTFSHGQIIKSPLSKIVVVIWCFVVLILVQSYTASLSSMLTAKRLRPSVKSLDQLLLTGDYVGYQNGSFVGSLLKKRGFMPSRLRSYGTQKEYAEALRKGSMNGGVSAIVDEIPYLTSFLSNPQYQKEFQMVNRFYKTPGFGFVFPLGSPLVHDLSTAILNLTGETEGSKIEEKWFGSSEQSTGGDANPSSSSSSDSNPLTLQSFSGLFIISGCISALMLLISVVNRVICAKCAKEARVHDVEHGGSTSSSSTEQSRPLQIVVDSNPEPDQAVQEVANDGCQDAQLMQASVGNERHHPVQNCINGPNQGHFILSLTATLHLIKLSKKLETMGFRVVMKGLIQ</sequence>
<evidence type="ECO:0000256" key="3">
    <source>
        <dbReference type="ARBA" id="ARBA00022448"/>
    </source>
</evidence>
<feature type="transmembrane region" description="Helical" evidence="14">
    <location>
        <begin position="247"/>
        <end position="265"/>
    </location>
</feature>
<keyword evidence="5" id="KW-0732">Signal</keyword>
<dbReference type="Gramene" id="OMERI06G06790.1">
    <property type="protein sequence ID" value="OMERI06G06790.1"/>
    <property type="gene ID" value="OMERI06G06790"/>
</dbReference>
<evidence type="ECO:0000256" key="9">
    <source>
        <dbReference type="ARBA" id="ARBA00023170"/>
    </source>
</evidence>
<dbReference type="Gene3D" id="1.10.287.70">
    <property type="match status" value="1"/>
</dbReference>
<dbReference type="SMART" id="SM00079">
    <property type="entry name" value="PBPe"/>
    <property type="match status" value="1"/>
</dbReference>
<comment type="similarity">
    <text evidence="2">Belongs to the glutamate-gated ion channel (TC 1.A.10.1) family.</text>
</comment>
<dbReference type="AlphaFoldDB" id="A0A0E0DY49"/>
<keyword evidence="6 14" id="KW-1133">Transmembrane helix</keyword>
<dbReference type="GO" id="GO:0016020">
    <property type="term" value="C:membrane"/>
    <property type="evidence" value="ECO:0007669"/>
    <property type="project" value="UniProtKB-SubCell"/>
</dbReference>
<protein>
    <recommendedName>
        <fullName evidence="15">Ionotropic glutamate receptor C-terminal domain-containing protein</fullName>
    </recommendedName>
</protein>
<dbReference type="FunFam" id="1.10.287.70:FF:000037">
    <property type="entry name" value="Glutamate receptor"/>
    <property type="match status" value="1"/>
</dbReference>
<evidence type="ECO:0000256" key="1">
    <source>
        <dbReference type="ARBA" id="ARBA00004141"/>
    </source>
</evidence>
<dbReference type="EnsemblPlants" id="OMERI06G06790.1">
    <property type="protein sequence ID" value="OMERI06G06790.1"/>
    <property type="gene ID" value="OMERI06G06790"/>
</dbReference>
<keyword evidence="11" id="KW-1071">Ligand-gated ion channel</keyword>
<evidence type="ECO:0000256" key="10">
    <source>
        <dbReference type="ARBA" id="ARBA00023180"/>
    </source>
</evidence>
<keyword evidence="17" id="KW-1185">Reference proteome</keyword>
<dbReference type="Pfam" id="PF00060">
    <property type="entry name" value="Lig_chan"/>
    <property type="match status" value="1"/>
</dbReference>
<dbReference type="FunFam" id="3.40.190.10:FF:000195">
    <property type="entry name" value="Glutamate receptor 2.7"/>
    <property type="match status" value="1"/>
</dbReference>
<evidence type="ECO:0000256" key="14">
    <source>
        <dbReference type="SAM" id="Phobius"/>
    </source>
</evidence>
<dbReference type="PANTHER" id="PTHR18966">
    <property type="entry name" value="IONOTROPIC GLUTAMATE RECEPTOR"/>
    <property type="match status" value="1"/>
</dbReference>
<accession>A0A0E0DY49</accession>
<feature type="region of interest" description="Disordered" evidence="13">
    <location>
        <begin position="39"/>
        <end position="66"/>
    </location>
</feature>
<dbReference type="Gene3D" id="3.40.190.10">
    <property type="entry name" value="Periplasmic binding protein-like II"/>
    <property type="match status" value="2"/>
</dbReference>
<evidence type="ECO:0000256" key="5">
    <source>
        <dbReference type="ARBA" id="ARBA00022729"/>
    </source>
</evidence>
<name>A0A0E0DY49_9ORYZ</name>
<dbReference type="HOGENOM" id="CLU_007358_1_2_1"/>
<feature type="transmembrane region" description="Helical" evidence="14">
    <location>
        <begin position="307"/>
        <end position="327"/>
    </location>
</feature>
<dbReference type="eggNOG" id="KOG0157">
    <property type="taxonomic scope" value="Eukaryota"/>
</dbReference>
<evidence type="ECO:0000256" key="6">
    <source>
        <dbReference type="ARBA" id="ARBA00022989"/>
    </source>
</evidence>
<feature type="region of interest" description="Disordered" evidence="13">
    <location>
        <begin position="85"/>
        <end position="126"/>
    </location>
</feature>
<feature type="transmembrane region" description="Helical" evidence="14">
    <location>
        <begin position="496"/>
        <end position="516"/>
    </location>
</feature>
<evidence type="ECO:0000256" key="11">
    <source>
        <dbReference type="ARBA" id="ARBA00023286"/>
    </source>
</evidence>
<dbReference type="Proteomes" id="UP000008021">
    <property type="component" value="Chromosome 6"/>
</dbReference>
<feature type="compositionally biased region" description="Low complexity" evidence="13">
    <location>
        <begin position="116"/>
        <end position="125"/>
    </location>
</feature>
<evidence type="ECO:0000313" key="16">
    <source>
        <dbReference type="EnsemblPlants" id="OMERI06G06790.1"/>
    </source>
</evidence>
<dbReference type="GO" id="GO:0015276">
    <property type="term" value="F:ligand-gated monoatomic ion channel activity"/>
    <property type="evidence" value="ECO:0007669"/>
    <property type="project" value="InterPro"/>
</dbReference>
<organism evidence="16">
    <name type="scientific">Oryza meridionalis</name>
    <dbReference type="NCBI Taxonomy" id="40149"/>
    <lineage>
        <taxon>Eukaryota</taxon>
        <taxon>Viridiplantae</taxon>
        <taxon>Streptophyta</taxon>
        <taxon>Embryophyta</taxon>
        <taxon>Tracheophyta</taxon>
        <taxon>Spermatophyta</taxon>
        <taxon>Magnoliopsida</taxon>
        <taxon>Liliopsida</taxon>
        <taxon>Poales</taxon>
        <taxon>Poaceae</taxon>
        <taxon>BOP clade</taxon>
        <taxon>Oryzoideae</taxon>
        <taxon>Oryzeae</taxon>
        <taxon>Oryzinae</taxon>
        <taxon>Oryza</taxon>
    </lineage>
</organism>
<keyword evidence="9" id="KW-0675">Receptor</keyword>
<evidence type="ECO:0000256" key="8">
    <source>
        <dbReference type="ARBA" id="ARBA00023136"/>
    </source>
</evidence>
<reference evidence="16" key="1">
    <citation type="submission" date="2015-04" db="UniProtKB">
        <authorList>
            <consortium name="EnsemblPlants"/>
        </authorList>
    </citation>
    <scope>IDENTIFICATION</scope>
</reference>
<keyword evidence="10" id="KW-0325">Glycoprotein</keyword>
<feature type="transmembrane region" description="Helical" evidence="14">
    <location>
        <begin position="174"/>
        <end position="192"/>
    </location>
</feature>
<proteinExistence type="inferred from homology"/>
<evidence type="ECO:0000256" key="12">
    <source>
        <dbReference type="ARBA" id="ARBA00023303"/>
    </source>
</evidence>
<dbReference type="InterPro" id="IPR001320">
    <property type="entry name" value="Iontro_rcpt_C"/>
</dbReference>
<evidence type="ECO:0000256" key="13">
    <source>
        <dbReference type="SAM" id="MobiDB-lite"/>
    </source>
</evidence>
<keyword evidence="12" id="KW-0407">Ion channel</keyword>
<evidence type="ECO:0000313" key="17">
    <source>
        <dbReference type="Proteomes" id="UP000008021"/>
    </source>
</evidence>
<feature type="compositionally biased region" description="Low complexity" evidence="13">
    <location>
        <begin position="473"/>
        <end position="488"/>
    </location>
</feature>
<evidence type="ECO:0000256" key="4">
    <source>
        <dbReference type="ARBA" id="ARBA00022692"/>
    </source>
</evidence>
<evidence type="ECO:0000259" key="15">
    <source>
        <dbReference type="SMART" id="SM00079"/>
    </source>
</evidence>
<dbReference type="CDD" id="cd13686">
    <property type="entry name" value="GluR_Plant"/>
    <property type="match status" value="1"/>
</dbReference>
<reference evidence="16" key="2">
    <citation type="submission" date="2018-05" db="EMBL/GenBank/DDBJ databases">
        <title>OmerRS3 (Oryza meridionalis Reference Sequence Version 3).</title>
        <authorList>
            <person name="Zhang J."/>
            <person name="Kudrna D."/>
            <person name="Lee S."/>
            <person name="Talag J."/>
            <person name="Welchert J."/>
            <person name="Wing R.A."/>
        </authorList>
    </citation>
    <scope>NUCLEOTIDE SEQUENCE [LARGE SCALE GENOMIC DNA]</scope>
    <source>
        <strain evidence="16">cv. OR44</strain>
    </source>
</reference>
<dbReference type="InterPro" id="IPR015683">
    <property type="entry name" value="Ionotropic_Glu_rcpt"/>
</dbReference>
<comment type="subcellular location">
    <subcellularLocation>
        <location evidence="1">Membrane</location>
        <topology evidence="1">Multi-pass membrane protein</topology>
    </subcellularLocation>
</comment>
<keyword evidence="3" id="KW-0813">Transport</keyword>
<feature type="domain" description="Ionotropic glutamate receptor C-terminal" evidence="15">
    <location>
        <begin position="127"/>
        <end position="469"/>
    </location>
</feature>
<keyword evidence="7" id="KW-0406">Ion transport</keyword>
<dbReference type="eggNOG" id="KOG1052">
    <property type="taxonomic scope" value="Eukaryota"/>
</dbReference>
<evidence type="ECO:0000256" key="2">
    <source>
        <dbReference type="ARBA" id="ARBA00008685"/>
    </source>
</evidence>
<keyword evidence="8 14" id="KW-0472">Membrane</keyword>